<evidence type="ECO:0000256" key="9">
    <source>
        <dbReference type="ARBA" id="ARBA00022840"/>
    </source>
</evidence>
<evidence type="ECO:0000256" key="10">
    <source>
        <dbReference type="ARBA" id="ARBA00022842"/>
    </source>
</evidence>
<evidence type="ECO:0000256" key="5">
    <source>
        <dbReference type="ARBA" id="ARBA00022679"/>
    </source>
</evidence>
<name>K1XJ21_9BACT</name>
<evidence type="ECO:0000256" key="1">
    <source>
        <dbReference type="ARBA" id="ARBA00001958"/>
    </source>
</evidence>
<keyword evidence="6" id="KW-0479">Metal-binding</keyword>
<keyword evidence="11 14" id="KW-0324">Glycolysis</keyword>
<dbReference type="InterPro" id="IPR001697">
    <property type="entry name" value="Pyr_Knase"/>
</dbReference>
<dbReference type="EMBL" id="AMFJ01036120">
    <property type="protein sequence ID" value="EKD25146.1"/>
    <property type="molecule type" value="Genomic_DNA"/>
</dbReference>
<evidence type="ECO:0000256" key="6">
    <source>
        <dbReference type="ARBA" id="ARBA00022723"/>
    </source>
</evidence>
<proteinExistence type="inferred from homology"/>
<comment type="similarity">
    <text evidence="3 14">Belongs to the pyruvate kinase family.</text>
</comment>
<dbReference type="SUPFAM" id="SSF50800">
    <property type="entry name" value="PK beta-barrel domain-like"/>
    <property type="match status" value="1"/>
</dbReference>
<keyword evidence="5 14" id="KW-0808">Transferase</keyword>
<protein>
    <recommendedName>
        <fullName evidence="4 13">Pyruvate kinase</fullName>
        <ecNumber evidence="4 13">2.7.1.40</ecNumber>
    </recommendedName>
</protein>
<dbReference type="UniPathway" id="UPA00109">
    <property type="reaction ID" value="UER00188"/>
</dbReference>
<evidence type="ECO:0000256" key="3">
    <source>
        <dbReference type="ARBA" id="ARBA00008663"/>
    </source>
</evidence>
<dbReference type="InterPro" id="IPR015793">
    <property type="entry name" value="Pyrv_Knase_brl"/>
</dbReference>
<reference evidence="16" key="1">
    <citation type="journal article" date="2012" name="Science">
        <title>Fermentation, hydrogen, and sulfur metabolism in multiple uncultivated bacterial phyla.</title>
        <authorList>
            <person name="Wrighton K.C."/>
            <person name="Thomas B.C."/>
            <person name="Sharon I."/>
            <person name="Miller C.S."/>
            <person name="Castelle C.J."/>
            <person name="VerBerkmoes N.C."/>
            <person name="Wilkins M.J."/>
            <person name="Hettich R.L."/>
            <person name="Lipton M.S."/>
            <person name="Williams K.H."/>
            <person name="Long P.E."/>
            <person name="Banfield J.F."/>
        </authorList>
    </citation>
    <scope>NUCLEOTIDE SEQUENCE [LARGE SCALE GENOMIC DNA]</scope>
</reference>
<comment type="pathway">
    <text evidence="2 14">Carbohydrate degradation; glycolysis; pyruvate from D-glyceraldehyde 3-phosphate: step 5/5.</text>
</comment>
<comment type="cofactor">
    <cofactor evidence="1">
        <name>K(+)</name>
        <dbReference type="ChEBI" id="CHEBI:29103"/>
    </cofactor>
</comment>
<dbReference type="InterPro" id="IPR018209">
    <property type="entry name" value="Pyrv_Knase_AS"/>
</dbReference>
<dbReference type="SUPFAM" id="SSF51621">
    <property type="entry name" value="Phosphoenolpyruvate/pyruvate domain"/>
    <property type="match status" value="1"/>
</dbReference>
<dbReference type="GO" id="GO:0000287">
    <property type="term" value="F:magnesium ion binding"/>
    <property type="evidence" value="ECO:0007669"/>
    <property type="project" value="UniProtKB-UniRule"/>
</dbReference>
<sequence>MSMGPANNSESQLIRCYENGIRILRFNFPHYTQETTKRDADVAHSVEQKIGGKFQLLLDTEGPEIRTGALEIPIEYKVGELFKIYTDESKRDPKWLFCDYPTLVEDVKIGTLIKIDAGLLEAEVVEKWSEYIVVKSLNDFAVGSRRHLNLPGIHYNLPGITARDKENVLFAIKNNFDYVALSFTRKSDDVRELRNFLNTNGGEHIKIISKIENQEGVDNIDDIIDASDMIMVARGDLGTELPVETIPGHQMHIVKECKIKNTPVIVATQMLETMITNPIPTRAEVSDIFYAVREGAEYIMLSWESSVGKYPLECIKVMNKVIAEAEKYK</sequence>
<dbReference type="GO" id="GO:0005524">
    <property type="term" value="F:ATP binding"/>
    <property type="evidence" value="ECO:0007669"/>
    <property type="project" value="UniProtKB-KW"/>
</dbReference>
<evidence type="ECO:0000256" key="7">
    <source>
        <dbReference type="ARBA" id="ARBA00022741"/>
    </source>
</evidence>
<dbReference type="PANTHER" id="PTHR11817">
    <property type="entry name" value="PYRUVATE KINASE"/>
    <property type="match status" value="1"/>
</dbReference>
<dbReference type="InterPro" id="IPR015806">
    <property type="entry name" value="Pyrv_Knase_insert_dom_sf"/>
</dbReference>
<evidence type="ECO:0000256" key="11">
    <source>
        <dbReference type="ARBA" id="ARBA00023152"/>
    </source>
</evidence>
<evidence type="ECO:0000256" key="2">
    <source>
        <dbReference type="ARBA" id="ARBA00004997"/>
    </source>
</evidence>
<dbReference type="Gene3D" id="3.20.20.60">
    <property type="entry name" value="Phosphoenolpyruvate-binding domains"/>
    <property type="match status" value="1"/>
</dbReference>
<dbReference type="Pfam" id="PF00224">
    <property type="entry name" value="PK"/>
    <property type="match status" value="1"/>
</dbReference>
<keyword evidence="12" id="KW-0670">Pyruvate</keyword>
<evidence type="ECO:0000256" key="8">
    <source>
        <dbReference type="ARBA" id="ARBA00022777"/>
    </source>
</evidence>
<evidence type="ECO:0000259" key="15">
    <source>
        <dbReference type="Pfam" id="PF00224"/>
    </source>
</evidence>
<comment type="caution">
    <text evidence="16">The sequence shown here is derived from an EMBL/GenBank/DDBJ whole genome shotgun (WGS) entry which is preliminary data.</text>
</comment>
<evidence type="ECO:0000256" key="14">
    <source>
        <dbReference type="RuleBase" id="RU000504"/>
    </source>
</evidence>
<dbReference type="NCBIfam" id="TIGR01064">
    <property type="entry name" value="pyruv_kin"/>
    <property type="match status" value="1"/>
</dbReference>
<keyword evidence="10 14" id="KW-0460">Magnesium</keyword>
<keyword evidence="9" id="KW-0067">ATP-binding</keyword>
<dbReference type="PRINTS" id="PR01050">
    <property type="entry name" value="PYRUVTKNASE"/>
</dbReference>
<evidence type="ECO:0000256" key="13">
    <source>
        <dbReference type="NCBIfam" id="TIGR01064"/>
    </source>
</evidence>
<dbReference type="InterPro" id="IPR040442">
    <property type="entry name" value="Pyrv_kinase-like_dom_sf"/>
</dbReference>
<organism evidence="16">
    <name type="scientific">uncultured bacterium</name>
    <name type="common">gcode 4</name>
    <dbReference type="NCBI Taxonomy" id="1234023"/>
    <lineage>
        <taxon>Bacteria</taxon>
        <taxon>environmental samples</taxon>
    </lineage>
</organism>
<evidence type="ECO:0000256" key="12">
    <source>
        <dbReference type="ARBA" id="ARBA00023317"/>
    </source>
</evidence>
<dbReference type="Gene3D" id="2.40.33.10">
    <property type="entry name" value="PK beta-barrel domain-like"/>
    <property type="match status" value="1"/>
</dbReference>
<dbReference type="InterPro" id="IPR015813">
    <property type="entry name" value="Pyrv/PenolPyrv_kinase-like_dom"/>
</dbReference>
<dbReference type="InterPro" id="IPR011037">
    <property type="entry name" value="Pyrv_Knase-like_insert_dom_sf"/>
</dbReference>
<dbReference type="PROSITE" id="PS00110">
    <property type="entry name" value="PYRUVATE_KINASE"/>
    <property type="match status" value="1"/>
</dbReference>
<dbReference type="GO" id="GO:0016301">
    <property type="term" value="F:kinase activity"/>
    <property type="evidence" value="ECO:0007669"/>
    <property type="project" value="UniProtKB-KW"/>
</dbReference>
<dbReference type="AlphaFoldDB" id="K1XJ21"/>
<evidence type="ECO:0000256" key="4">
    <source>
        <dbReference type="ARBA" id="ARBA00012142"/>
    </source>
</evidence>
<dbReference type="EC" id="2.7.1.40" evidence="4 13"/>
<accession>K1XJ21</accession>
<feature type="domain" description="Pyruvate kinase barrel" evidence="15">
    <location>
        <begin position="2"/>
        <end position="315"/>
    </location>
</feature>
<dbReference type="GO" id="GO:0004743">
    <property type="term" value="F:pyruvate kinase activity"/>
    <property type="evidence" value="ECO:0007669"/>
    <property type="project" value="UniProtKB-UniRule"/>
</dbReference>
<evidence type="ECO:0000313" key="16">
    <source>
        <dbReference type="EMBL" id="EKD25146.1"/>
    </source>
</evidence>
<keyword evidence="7" id="KW-0547">Nucleotide-binding</keyword>
<dbReference type="GO" id="GO:0030955">
    <property type="term" value="F:potassium ion binding"/>
    <property type="evidence" value="ECO:0007669"/>
    <property type="project" value="UniProtKB-UniRule"/>
</dbReference>
<gene>
    <name evidence="16" type="ORF">ACD_80C00113G0014</name>
</gene>
<comment type="catalytic activity">
    <reaction evidence="14">
        <text>pyruvate + ATP = phosphoenolpyruvate + ADP + H(+)</text>
        <dbReference type="Rhea" id="RHEA:18157"/>
        <dbReference type="ChEBI" id="CHEBI:15361"/>
        <dbReference type="ChEBI" id="CHEBI:15378"/>
        <dbReference type="ChEBI" id="CHEBI:30616"/>
        <dbReference type="ChEBI" id="CHEBI:58702"/>
        <dbReference type="ChEBI" id="CHEBI:456216"/>
        <dbReference type="EC" id="2.7.1.40"/>
    </reaction>
</comment>
<keyword evidence="8 14" id="KW-0418">Kinase</keyword>